<name>A0A4S4BFC8_9BACL</name>
<feature type="transmembrane region" description="Helical" evidence="5">
    <location>
        <begin position="102"/>
        <end position="123"/>
    </location>
</feature>
<protein>
    <submittedName>
        <fullName evidence="6">DoxX family protein</fullName>
    </submittedName>
</protein>
<keyword evidence="4 5" id="KW-0472">Membrane</keyword>
<comment type="subcellular location">
    <subcellularLocation>
        <location evidence="1">Membrane</location>
        <topology evidence="1">Multi-pass membrane protein</topology>
    </subcellularLocation>
</comment>
<dbReference type="InterPro" id="IPR032808">
    <property type="entry name" value="DoxX"/>
</dbReference>
<evidence type="ECO:0000256" key="3">
    <source>
        <dbReference type="ARBA" id="ARBA00022989"/>
    </source>
</evidence>
<keyword evidence="7" id="KW-1185">Reference proteome</keyword>
<dbReference type="AlphaFoldDB" id="A0A4S4BFC8"/>
<dbReference type="EMBL" id="SSOB01000068">
    <property type="protein sequence ID" value="THF72864.1"/>
    <property type="molecule type" value="Genomic_DNA"/>
</dbReference>
<reference evidence="6 7" key="1">
    <citation type="submission" date="2019-04" db="EMBL/GenBank/DDBJ databases">
        <title>Cohnella sp. nov. isolated from preserved vegetables.</title>
        <authorList>
            <person name="Lin S.-Y."/>
            <person name="Hung M.-H."/>
            <person name="Young C.-C."/>
        </authorList>
    </citation>
    <scope>NUCLEOTIDE SEQUENCE [LARGE SCALE GENOMIC DNA]</scope>
    <source>
        <strain evidence="6 7">CC-MHH1044</strain>
    </source>
</reference>
<accession>A0A4S4BFC8</accession>
<keyword evidence="3 5" id="KW-1133">Transmembrane helix</keyword>
<dbReference type="Proteomes" id="UP000310636">
    <property type="component" value="Unassembled WGS sequence"/>
</dbReference>
<dbReference type="Pfam" id="PF13564">
    <property type="entry name" value="DoxX_2"/>
    <property type="match status" value="1"/>
</dbReference>
<proteinExistence type="predicted"/>
<evidence type="ECO:0000313" key="6">
    <source>
        <dbReference type="EMBL" id="THF72864.1"/>
    </source>
</evidence>
<evidence type="ECO:0000256" key="4">
    <source>
        <dbReference type="ARBA" id="ARBA00023136"/>
    </source>
</evidence>
<keyword evidence="2 5" id="KW-0812">Transmembrane</keyword>
<feature type="transmembrane region" description="Helical" evidence="5">
    <location>
        <begin position="76"/>
        <end position="96"/>
    </location>
</feature>
<evidence type="ECO:0000256" key="1">
    <source>
        <dbReference type="ARBA" id="ARBA00004141"/>
    </source>
</evidence>
<evidence type="ECO:0000256" key="5">
    <source>
        <dbReference type="SAM" id="Phobius"/>
    </source>
</evidence>
<sequence>MRSSRYRRALLLPIVVLQILLVAAFLVGGLSKLAGAKPQLINFQRWRLPPAMRYVTGVVELLGAGMMLLGIWTHGFAAWGGILLAGTMIGAMFVHFRVQDKFSQWFPAIVFLCVSLAVTINYASYLF</sequence>
<evidence type="ECO:0000313" key="7">
    <source>
        <dbReference type="Proteomes" id="UP000310636"/>
    </source>
</evidence>
<gene>
    <name evidence="6" type="ORF">E6C55_31475</name>
</gene>
<dbReference type="OrthoDB" id="2454358at2"/>
<dbReference type="GO" id="GO:0016020">
    <property type="term" value="C:membrane"/>
    <property type="evidence" value="ECO:0007669"/>
    <property type="project" value="UniProtKB-SubCell"/>
</dbReference>
<comment type="caution">
    <text evidence="6">The sequence shown here is derived from an EMBL/GenBank/DDBJ whole genome shotgun (WGS) entry which is preliminary data.</text>
</comment>
<evidence type="ECO:0000256" key="2">
    <source>
        <dbReference type="ARBA" id="ARBA00022692"/>
    </source>
</evidence>
<organism evidence="6 7">
    <name type="scientific">Cohnella fermenti</name>
    <dbReference type="NCBI Taxonomy" id="2565925"/>
    <lineage>
        <taxon>Bacteria</taxon>
        <taxon>Bacillati</taxon>
        <taxon>Bacillota</taxon>
        <taxon>Bacilli</taxon>
        <taxon>Bacillales</taxon>
        <taxon>Paenibacillaceae</taxon>
        <taxon>Cohnella</taxon>
    </lineage>
</organism>
<feature type="transmembrane region" description="Helical" evidence="5">
    <location>
        <begin position="52"/>
        <end position="69"/>
    </location>
</feature>